<dbReference type="NCBIfam" id="NF033879">
    <property type="entry name" value="smalltalk"/>
    <property type="match status" value="1"/>
</dbReference>
<evidence type="ECO:0000256" key="1">
    <source>
        <dbReference type="SAM" id="Phobius"/>
    </source>
</evidence>
<protein>
    <submittedName>
        <fullName evidence="2">Uncharacterized protein</fullName>
    </submittedName>
</protein>
<dbReference type="Proteomes" id="UP000261210">
    <property type="component" value="Unassembled WGS sequence"/>
</dbReference>
<dbReference type="Proteomes" id="UP000283369">
    <property type="component" value="Unassembled WGS sequence"/>
</dbReference>
<dbReference type="AlphaFoldDB" id="A0A3E4NJ71"/>
<keyword evidence="1" id="KW-0812">Transmembrane</keyword>
<sequence length="62" mass="6581">MRIVFLGSSAQVIGSNESFKEFGKEVCRVMASKKSLWDMILKVVIAVASAVAGVFGANAMSL</sequence>
<evidence type="ECO:0000313" key="4">
    <source>
        <dbReference type="Proteomes" id="UP000261210"/>
    </source>
</evidence>
<dbReference type="Pfam" id="PF20096">
    <property type="entry name" value="DUF6486"/>
    <property type="match status" value="1"/>
</dbReference>
<name>A0A3E4NJ71_9BACE</name>
<evidence type="ECO:0000313" key="5">
    <source>
        <dbReference type="Proteomes" id="UP000283369"/>
    </source>
</evidence>
<gene>
    <name evidence="3" type="ORF">DWW25_06075</name>
    <name evidence="2" type="ORF">DXD03_07980</name>
</gene>
<accession>A0A3E4NJ71</accession>
<organism evidence="2 4">
    <name type="scientific">Bacteroides xylanisolvens</name>
    <dbReference type="NCBI Taxonomy" id="371601"/>
    <lineage>
        <taxon>Bacteria</taxon>
        <taxon>Pseudomonadati</taxon>
        <taxon>Bacteroidota</taxon>
        <taxon>Bacteroidia</taxon>
        <taxon>Bacteroidales</taxon>
        <taxon>Bacteroidaceae</taxon>
        <taxon>Bacteroides</taxon>
    </lineage>
</organism>
<comment type="caution">
    <text evidence="2">The sequence shown here is derived from an EMBL/GenBank/DDBJ whole genome shotgun (WGS) entry which is preliminary data.</text>
</comment>
<feature type="transmembrane region" description="Helical" evidence="1">
    <location>
        <begin position="40"/>
        <end position="60"/>
    </location>
</feature>
<evidence type="ECO:0000313" key="2">
    <source>
        <dbReference type="EMBL" id="RGK64367.1"/>
    </source>
</evidence>
<keyword evidence="1" id="KW-1133">Transmembrane helix</keyword>
<keyword evidence="1" id="KW-0472">Membrane</keyword>
<reference evidence="4 5" key="1">
    <citation type="submission" date="2018-08" db="EMBL/GenBank/DDBJ databases">
        <title>A genome reference for cultivated species of the human gut microbiota.</title>
        <authorList>
            <person name="Zou Y."/>
            <person name="Xue W."/>
            <person name="Luo G."/>
        </authorList>
    </citation>
    <scope>NUCLEOTIDE SEQUENCE [LARGE SCALE GENOMIC DNA]</scope>
    <source>
        <strain evidence="3 5">AF14-7</strain>
        <strain evidence="2 4">TF10-34</strain>
    </source>
</reference>
<proteinExistence type="predicted"/>
<dbReference type="EMBL" id="QSQU01000009">
    <property type="protein sequence ID" value="RGK64367.1"/>
    <property type="molecule type" value="Genomic_DNA"/>
</dbReference>
<evidence type="ECO:0000313" key="3">
    <source>
        <dbReference type="EMBL" id="RGV16767.1"/>
    </source>
</evidence>
<dbReference type="InterPro" id="IPR045505">
    <property type="entry name" value="DUF6486"/>
</dbReference>
<dbReference type="EMBL" id="QRYV01000011">
    <property type="protein sequence ID" value="RGV16767.1"/>
    <property type="molecule type" value="Genomic_DNA"/>
</dbReference>